<proteinExistence type="predicted"/>
<organism evidence="1">
    <name type="scientific">marine sediment metagenome</name>
    <dbReference type="NCBI Taxonomy" id="412755"/>
    <lineage>
        <taxon>unclassified sequences</taxon>
        <taxon>metagenomes</taxon>
        <taxon>ecological metagenomes</taxon>
    </lineage>
</organism>
<gene>
    <name evidence="1" type="ORF">LCGC14_0208650</name>
</gene>
<comment type="caution">
    <text evidence="1">The sequence shown here is derived from an EMBL/GenBank/DDBJ whole genome shotgun (WGS) entry which is preliminary data.</text>
</comment>
<dbReference type="AlphaFoldDB" id="A0A0F9UL75"/>
<reference evidence="1" key="1">
    <citation type="journal article" date="2015" name="Nature">
        <title>Complex archaea that bridge the gap between prokaryotes and eukaryotes.</title>
        <authorList>
            <person name="Spang A."/>
            <person name="Saw J.H."/>
            <person name="Jorgensen S.L."/>
            <person name="Zaremba-Niedzwiedzka K."/>
            <person name="Martijn J."/>
            <person name="Lind A.E."/>
            <person name="van Eijk R."/>
            <person name="Schleper C."/>
            <person name="Guy L."/>
            <person name="Ettema T.J."/>
        </authorList>
    </citation>
    <scope>NUCLEOTIDE SEQUENCE</scope>
</reference>
<protein>
    <submittedName>
        <fullName evidence="1">Uncharacterized protein</fullName>
    </submittedName>
</protein>
<evidence type="ECO:0000313" key="1">
    <source>
        <dbReference type="EMBL" id="KKN92374.1"/>
    </source>
</evidence>
<accession>A0A0F9UL75</accession>
<name>A0A0F9UL75_9ZZZZ</name>
<dbReference type="EMBL" id="LAZR01000095">
    <property type="protein sequence ID" value="KKN92374.1"/>
    <property type="molecule type" value="Genomic_DNA"/>
</dbReference>
<sequence length="64" mass="6922">MSDKSEVEEALASIQADHAWAHDVLTLEIERLRDGLGKLAAMLRGTNTIVRATLDGQGGESDEE</sequence>